<proteinExistence type="inferred from homology"/>
<name>A0ABR6BVX4_9PSEU</name>
<keyword evidence="2" id="KW-0805">Transcription regulation</keyword>
<protein>
    <submittedName>
        <fullName evidence="8">DNA-binding SARP family transcriptional activator/Tfp pilus assembly protein PilF</fullName>
    </submittedName>
</protein>
<dbReference type="SMART" id="SM00028">
    <property type="entry name" value="TPR"/>
    <property type="match status" value="9"/>
</dbReference>
<dbReference type="InterPro" id="IPR016032">
    <property type="entry name" value="Sig_transdc_resp-reg_C-effctor"/>
</dbReference>
<dbReference type="Gene3D" id="1.25.40.10">
    <property type="entry name" value="Tetratricopeptide repeat domain"/>
    <property type="match status" value="3"/>
</dbReference>
<evidence type="ECO:0000256" key="2">
    <source>
        <dbReference type="ARBA" id="ARBA00023015"/>
    </source>
</evidence>
<evidence type="ECO:0000313" key="9">
    <source>
        <dbReference type="Proteomes" id="UP000517916"/>
    </source>
</evidence>
<dbReference type="InterPro" id="IPR003593">
    <property type="entry name" value="AAA+_ATPase"/>
</dbReference>
<dbReference type="SMART" id="SM00382">
    <property type="entry name" value="AAA"/>
    <property type="match status" value="1"/>
</dbReference>
<keyword evidence="9" id="KW-1185">Reference proteome</keyword>
<dbReference type="InterPro" id="IPR036388">
    <property type="entry name" value="WH-like_DNA-bd_sf"/>
</dbReference>
<dbReference type="Proteomes" id="UP000517916">
    <property type="component" value="Unassembled WGS sequence"/>
</dbReference>
<dbReference type="InterPro" id="IPR019734">
    <property type="entry name" value="TPR_rpt"/>
</dbReference>
<dbReference type="PANTHER" id="PTHR35807:SF1">
    <property type="entry name" value="TRANSCRIPTIONAL REGULATOR REDD"/>
    <property type="match status" value="1"/>
</dbReference>
<keyword evidence="5" id="KW-0802">TPR repeat</keyword>
<keyword evidence="4" id="KW-0804">Transcription</keyword>
<dbReference type="PROSITE" id="PS50005">
    <property type="entry name" value="TPR"/>
    <property type="match status" value="2"/>
</dbReference>
<dbReference type="EMBL" id="JACJID010000008">
    <property type="protein sequence ID" value="MBA8931064.1"/>
    <property type="molecule type" value="Genomic_DNA"/>
</dbReference>
<dbReference type="SMART" id="SM01043">
    <property type="entry name" value="BTAD"/>
    <property type="match status" value="1"/>
</dbReference>
<dbReference type="Pfam" id="PF00931">
    <property type="entry name" value="NB-ARC"/>
    <property type="match status" value="1"/>
</dbReference>
<feature type="repeat" description="TPR" evidence="5">
    <location>
        <begin position="755"/>
        <end position="788"/>
    </location>
</feature>
<reference evidence="8 9" key="1">
    <citation type="submission" date="2020-08" db="EMBL/GenBank/DDBJ databases">
        <title>Genomic Encyclopedia of Archaeal and Bacterial Type Strains, Phase II (KMG-II): from individual species to whole genera.</title>
        <authorList>
            <person name="Goeker M."/>
        </authorList>
    </citation>
    <scope>NUCLEOTIDE SEQUENCE [LARGE SCALE GENOMIC DNA]</scope>
    <source>
        <strain evidence="8 9">DSM 43850</strain>
    </source>
</reference>
<dbReference type="Gene3D" id="1.10.10.10">
    <property type="entry name" value="Winged helix-like DNA-binding domain superfamily/Winged helix DNA-binding domain"/>
    <property type="match status" value="1"/>
</dbReference>
<evidence type="ECO:0000256" key="1">
    <source>
        <dbReference type="ARBA" id="ARBA00005820"/>
    </source>
</evidence>
<dbReference type="InterPro" id="IPR027417">
    <property type="entry name" value="P-loop_NTPase"/>
</dbReference>
<evidence type="ECO:0000313" key="8">
    <source>
        <dbReference type="EMBL" id="MBA8931064.1"/>
    </source>
</evidence>
<dbReference type="InterPro" id="IPR002182">
    <property type="entry name" value="NB-ARC"/>
</dbReference>
<dbReference type="PANTHER" id="PTHR35807">
    <property type="entry name" value="TRANSCRIPTIONAL REGULATOR REDD-RELATED"/>
    <property type="match status" value="1"/>
</dbReference>
<dbReference type="InterPro" id="IPR001867">
    <property type="entry name" value="OmpR/PhoB-type_DNA-bd"/>
</dbReference>
<dbReference type="CDD" id="cd15831">
    <property type="entry name" value="BTAD"/>
    <property type="match status" value="1"/>
</dbReference>
<evidence type="ECO:0000256" key="4">
    <source>
        <dbReference type="ARBA" id="ARBA00023163"/>
    </source>
</evidence>
<comment type="similarity">
    <text evidence="1">Belongs to the AfsR/DnrI/RedD regulatory family.</text>
</comment>
<feature type="repeat" description="TPR" evidence="5">
    <location>
        <begin position="915"/>
        <end position="948"/>
    </location>
</feature>
<organism evidence="8 9">
    <name type="scientific">Kutzneria viridogrisea</name>
    <dbReference type="NCBI Taxonomy" id="47990"/>
    <lineage>
        <taxon>Bacteria</taxon>
        <taxon>Bacillati</taxon>
        <taxon>Actinomycetota</taxon>
        <taxon>Actinomycetes</taxon>
        <taxon>Pseudonocardiales</taxon>
        <taxon>Pseudonocardiaceae</taxon>
        <taxon>Kutzneria</taxon>
    </lineage>
</organism>
<feature type="domain" description="OmpR/PhoB-type" evidence="7">
    <location>
        <begin position="1"/>
        <end position="94"/>
    </location>
</feature>
<evidence type="ECO:0000256" key="6">
    <source>
        <dbReference type="PROSITE-ProRule" id="PRU01091"/>
    </source>
</evidence>
<gene>
    <name evidence="8" type="ORF">BC739_008311</name>
</gene>
<dbReference type="InterPro" id="IPR051677">
    <property type="entry name" value="AfsR-DnrI-RedD_regulator"/>
</dbReference>
<evidence type="ECO:0000256" key="3">
    <source>
        <dbReference type="ARBA" id="ARBA00023125"/>
    </source>
</evidence>
<keyword evidence="3 6" id="KW-0238">DNA-binding</keyword>
<dbReference type="SMART" id="SM00862">
    <property type="entry name" value="Trans_reg_C"/>
    <property type="match status" value="1"/>
</dbReference>
<dbReference type="Pfam" id="PF13424">
    <property type="entry name" value="TPR_12"/>
    <property type="match status" value="3"/>
</dbReference>
<dbReference type="InterPro" id="IPR005158">
    <property type="entry name" value="BTAD"/>
</dbReference>
<dbReference type="Pfam" id="PF03704">
    <property type="entry name" value="BTAD"/>
    <property type="match status" value="1"/>
</dbReference>
<dbReference type="SUPFAM" id="SSF46894">
    <property type="entry name" value="C-terminal effector domain of the bipartite response regulators"/>
    <property type="match status" value="1"/>
</dbReference>
<evidence type="ECO:0000259" key="7">
    <source>
        <dbReference type="PROSITE" id="PS51755"/>
    </source>
</evidence>
<dbReference type="InterPro" id="IPR011990">
    <property type="entry name" value="TPR-like_helical_dom_sf"/>
</dbReference>
<accession>A0ABR6BVX4</accession>
<dbReference type="SUPFAM" id="SSF52540">
    <property type="entry name" value="P-loop containing nucleoside triphosphate hydrolases"/>
    <property type="match status" value="1"/>
</dbReference>
<dbReference type="GO" id="GO:0003677">
    <property type="term" value="F:DNA binding"/>
    <property type="evidence" value="ECO:0007669"/>
    <property type="project" value="UniProtKB-KW"/>
</dbReference>
<dbReference type="PROSITE" id="PS51755">
    <property type="entry name" value="OMPR_PHOB"/>
    <property type="match status" value="1"/>
</dbReference>
<dbReference type="Pfam" id="PF00486">
    <property type="entry name" value="Trans_reg_C"/>
    <property type="match status" value="1"/>
</dbReference>
<dbReference type="SUPFAM" id="SSF48452">
    <property type="entry name" value="TPR-like"/>
    <property type="match status" value="3"/>
</dbReference>
<dbReference type="RefSeq" id="WP_182840206.1">
    <property type="nucleotide sequence ID" value="NZ_BAAABQ010000066.1"/>
</dbReference>
<dbReference type="PRINTS" id="PR00364">
    <property type="entry name" value="DISEASERSIST"/>
</dbReference>
<evidence type="ECO:0000256" key="5">
    <source>
        <dbReference type="PROSITE-ProRule" id="PRU00339"/>
    </source>
</evidence>
<dbReference type="Gene3D" id="3.40.50.300">
    <property type="entry name" value="P-loop containing nucleotide triphosphate hydrolases"/>
    <property type="match status" value="1"/>
</dbReference>
<sequence>MPGDVRFRILGPLEVSLSGQPVPIRAAKHRTLLAALLLRANRVVPVEALVERLWADDPPARAKGTLQTYVLRLRQALGDPDLVRTAPEGYYIDVPPGAVDLERFRQLTAEGARATDAGDLAAAAEALDAALRLWRGAPLADVPSDSLQRNVVPQLVEQHLQVLERRIDIELRRGRHTELIAELQSLTAKHPTRERFWAQLMLALYRGGRQAEALAAYQSVARHFAEELGIDPGEQLRRLHQGMLTNAPELLAPVQPETARPVVFPSQLPADIPDFVGRTELVDGLVQAFDQGSVTGPVVFVGPPGVGKTALAVHVAHRLRARFPDGQLYVNLRGYALGPALSTAQVLSRFLRALGVPPEQIPIEVDHQAATFRALVSDKRMLVVLDNAATAEQVRVALPAGPGCAVLVTSRNDLRVRAQLPGARTVVLEPLAPSESLALLDAVLGTGTGRAEGSSAELAALCAHLPLALRIAAANLAKALPSGIEDYVAELRNGNRLAVLSIDGDEGTAVRAAFDLSYTTLDAKSRELFRALGLVPGPDFTAPAAAALVACSPGEAAGLLDQLAAVHLVQQHSPGRYQFHDLIRLYASQRDHEENTTAEREAAVGRLFDHYLDAAGAAARVVHPDLLRLPPRDPAQRAALFADVAEATEWLDAERANLVAAIGHAARQDMAEHAVRITDSLRGYFLSNRHNVDWFASANAALSVARRGRDRRAEAAMLHNLGTAHWNLDQHDEAIGCFSAALAAYREVGAEDGIAAALNNLGAAHIELGQFAEATEHLEASLEVARHAGFRETAVVTHGNLGFVHLELGRLAEAIEYSSRAAELCGEAGLSNCEATSLANLGAALLERGSPLAAIERFTEALAKFRALGKINETVEALHGLASAYQLTAQADLALEHAHEALTTARRTGNRRCEAMSLAVLGMTWHSTGRYAEAMECFEEAVEVIGEIRHPRTELRVQIGMAMALPAVGRLAEGLEQARTALDLARAKSLRLYEARTSLLVAHLLLLRGDTEQAHGYAVDALEIYREVGNPIGEAWSIHALAKVHRARGEEELATSYLQTALKMLDGNAMAWAERIRAALAS</sequence>
<feature type="DNA-binding region" description="OmpR/PhoB-type" evidence="6">
    <location>
        <begin position="1"/>
        <end position="94"/>
    </location>
</feature>
<comment type="caution">
    <text evidence="8">The sequence shown here is derived from an EMBL/GenBank/DDBJ whole genome shotgun (WGS) entry which is preliminary data.</text>
</comment>